<dbReference type="InterPro" id="IPR002833">
    <property type="entry name" value="PTH2"/>
</dbReference>
<evidence type="ECO:0000256" key="4">
    <source>
        <dbReference type="SAM" id="SignalP"/>
    </source>
</evidence>
<evidence type="ECO:0000256" key="2">
    <source>
        <dbReference type="ARBA" id="ARBA00022801"/>
    </source>
</evidence>
<dbReference type="Gene3D" id="3.40.1490.10">
    <property type="entry name" value="Bit1"/>
    <property type="match status" value="1"/>
</dbReference>
<name>A0A316Z318_9BASI</name>
<sequence>MPPASAAPPPLVMQLVVGAALAAPPSAGGWPRGPLMAQTAHAACAVVAATADAPNTRAYVAPAQLPHMRKLVLVAPPALPLRELAARLDEARARLGADEVPPHYLWIEQPEDIPTVLAIAPNHKPAPLKKLLRECALLRD</sequence>
<evidence type="ECO:0000256" key="1">
    <source>
        <dbReference type="ARBA" id="ARBA00013260"/>
    </source>
</evidence>
<dbReference type="Pfam" id="PF01981">
    <property type="entry name" value="PTH2"/>
    <property type="match status" value="1"/>
</dbReference>
<dbReference type="EMBL" id="KZ819302">
    <property type="protein sequence ID" value="PWN95931.1"/>
    <property type="molecule type" value="Genomic_DNA"/>
</dbReference>
<dbReference type="SUPFAM" id="SSF102462">
    <property type="entry name" value="Peptidyl-tRNA hydrolase II"/>
    <property type="match status" value="1"/>
</dbReference>
<keyword evidence="4" id="KW-0732">Signal</keyword>
<comment type="catalytic activity">
    <reaction evidence="3">
        <text>an N-acyl-L-alpha-aminoacyl-tRNA + H2O = an N-acyl-L-amino acid + a tRNA + H(+)</text>
        <dbReference type="Rhea" id="RHEA:54448"/>
        <dbReference type="Rhea" id="RHEA-COMP:10123"/>
        <dbReference type="Rhea" id="RHEA-COMP:13883"/>
        <dbReference type="ChEBI" id="CHEBI:15377"/>
        <dbReference type="ChEBI" id="CHEBI:15378"/>
        <dbReference type="ChEBI" id="CHEBI:59874"/>
        <dbReference type="ChEBI" id="CHEBI:78442"/>
        <dbReference type="ChEBI" id="CHEBI:138191"/>
        <dbReference type="EC" id="3.1.1.29"/>
    </reaction>
</comment>
<dbReference type="Proteomes" id="UP000245946">
    <property type="component" value="Unassembled WGS sequence"/>
</dbReference>
<gene>
    <name evidence="5" type="ORF">FA09DRAFT_340866</name>
</gene>
<dbReference type="PANTHER" id="PTHR46194">
    <property type="entry name" value="PEPTIDYL-TRNA HYDROLASE PTRHD1-RELATED"/>
    <property type="match status" value="1"/>
</dbReference>
<proteinExistence type="predicted"/>
<feature type="signal peptide" evidence="4">
    <location>
        <begin position="1"/>
        <end position="22"/>
    </location>
</feature>
<protein>
    <recommendedName>
        <fullName evidence="1">peptidyl-tRNA hydrolase</fullName>
        <ecNumber evidence="1">3.1.1.29</ecNumber>
    </recommendedName>
</protein>
<dbReference type="PANTHER" id="PTHR46194:SF1">
    <property type="entry name" value="PEPTIDYL-TRNA HYDROLASE PTRHD1-RELATED"/>
    <property type="match status" value="1"/>
</dbReference>
<dbReference type="InterPro" id="IPR023476">
    <property type="entry name" value="Pep_tRNA_hydro_II_dom_sf"/>
</dbReference>
<evidence type="ECO:0000313" key="5">
    <source>
        <dbReference type="EMBL" id="PWN95931.1"/>
    </source>
</evidence>
<dbReference type="RefSeq" id="XP_025596210.1">
    <property type="nucleotide sequence ID" value="XM_025744370.1"/>
</dbReference>
<dbReference type="EC" id="3.1.1.29" evidence="1"/>
<dbReference type="AlphaFoldDB" id="A0A316Z318"/>
<reference evidence="5 6" key="1">
    <citation type="journal article" date="2018" name="Mol. Biol. Evol.">
        <title>Broad Genomic Sampling Reveals a Smut Pathogenic Ancestry of the Fungal Clade Ustilaginomycotina.</title>
        <authorList>
            <person name="Kijpornyongpan T."/>
            <person name="Mondo S.J."/>
            <person name="Barry K."/>
            <person name="Sandor L."/>
            <person name="Lee J."/>
            <person name="Lipzen A."/>
            <person name="Pangilinan J."/>
            <person name="LaButti K."/>
            <person name="Hainaut M."/>
            <person name="Henrissat B."/>
            <person name="Grigoriev I.V."/>
            <person name="Spatafora J.W."/>
            <person name="Aime M.C."/>
        </authorList>
    </citation>
    <scope>NUCLEOTIDE SEQUENCE [LARGE SCALE GENOMIC DNA]</scope>
    <source>
        <strain evidence="5 6">MCA 4186</strain>
    </source>
</reference>
<dbReference type="OrthoDB" id="201213at2759"/>
<evidence type="ECO:0000313" key="6">
    <source>
        <dbReference type="Proteomes" id="UP000245946"/>
    </source>
</evidence>
<organism evidence="5 6">
    <name type="scientific">Tilletiopsis washingtonensis</name>
    <dbReference type="NCBI Taxonomy" id="58919"/>
    <lineage>
        <taxon>Eukaryota</taxon>
        <taxon>Fungi</taxon>
        <taxon>Dikarya</taxon>
        <taxon>Basidiomycota</taxon>
        <taxon>Ustilaginomycotina</taxon>
        <taxon>Exobasidiomycetes</taxon>
        <taxon>Entylomatales</taxon>
        <taxon>Entylomatales incertae sedis</taxon>
        <taxon>Tilletiopsis</taxon>
    </lineage>
</organism>
<dbReference type="GeneID" id="37271914"/>
<feature type="chain" id="PRO_5016462920" description="peptidyl-tRNA hydrolase" evidence="4">
    <location>
        <begin position="23"/>
        <end position="140"/>
    </location>
</feature>
<dbReference type="InterPro" id="IPR042237">
    <property type="entry name" value="PTRHD1"/>
</dbReference>
<keyword evidence="6" id="KW-1185">Reference proteome</keyword>
<dbReference type="GO" id="GO:0004045">
    <property type="term" value="F:peptidyl-tRNA hydrolase activity"/>
    <property type="evidence" value="ECO:0007669"/>
    <property type="project" value="UniProtKB-EC"/>
</dbReference>
<keyword evidence="2" id="KW-0378">Hydrolase</keyword>
<accession>A0A316Z318</accession>
<evidence type="ECO:0000256" key="3">
    <source>
        <dbReference type="ARBA" id="ARBA00048707"/>
    </source>
</evidence>